<gene>
    <name evidence="3" type="ORF">IFM53868_09325</name>
</gene>
<evidence type="ECO:0000256" key="1">
    <source>
        <dbReference type="PROSITE-ProRule" id="PRU00723"/>
    </source>
</evidence>
<protein>
    <recommendedName>
        <fullName evidence="2">C3H1-type domain-containing protein</fullName>
    </recommendedName>
</protein>
<feature type="zinc finger region" description="C3H1-type" evidence="1">
    <location>
        <begin position="6"/>
        <end position="33"/>
    </location>
</feature>
<dbReference type="EMBL" id="BLKG01000161">
    <property type="protein sequence ID" value="GFF97702.1"/>
    <property type="molecule type" value="Genomic_DNA"/>
</dbReference>
<keyword evidence="1" id="KW-0479">Metal-binding</keyword>
<comment type="caution">
    <text evidence="3">The sequence shown here is derived from an EMBL/GenBank/DDBJ whole genome shotgun (WGS) entry which is preliminary data.</text>
</comment>
<keyword evidence="1" id="KW-0863">Zinc-finger</keyword>
<keyword evidence="4" id="KW-1185">Reference proteome</keyword>
<sequence>MAGSTSNSMKICHEFAKRGSCRFNPCRYAHVRRNEKKARDSTNSTSHRRHTLDDSNGLAIWKRQVGSHQYNCPLGGQLGPMFARARELIEIDESTLQDVIQCLSKEGGLRRIQELVQRNFDSMPPSAKRDLFVKQMLPFMEIITHPDVLASLVMEQAVGTIYNCLYGVGGHRGEPFLRFLAGNIQLEIETEGKAATAYLEQSLLVFWKIVELNSTAFVQESLKIVALQFADLFLILHALDGSDTLHQS</sequence>
<evidence type="ECO:0000313" key="3">
    <source>
        <dbReference type="EMBL" id="GFF97702.1"/>
    </source>
</evidence>
<evidence type="ECO:0000259" key="2">
    <source>
        <dbReference type="PROSITE" id="PS50103"/>
    </source>
</evidence>
<feature type="domain" description="C3H1-type" evidence="2">
    <location>
        <begin position="6"/>
        <end position="33"/>
    </location>
</feature>
<dbReference type="SMART" id="SM00356">
    <property type="entry name" value="ZnF_C3H1"/>
    <property type="match status" value="1"/>
</dbReference>
<organism evidence="3 4">
    <name type="scientific">Aspergillus udagawae</name>
    <dbReference type="NCBI Taxonomy" id="91492"/>
    <lineage>
        <taxon>Eukaryota</taxon>
        <taxon>Fungi</taxon>
        <taxon>Dikarya</taxon>
        <taxon>Ascomycota</taxon>
        <taxon>Pezizomycotina</taxon>
        <taxon>Eurotiomycetes</taxon>
        <taxon>Eurotiomycetidae</taxon>
        <taxon>Eurotiales</taxon>
        <taxon>Aspergillaceae</taxon>
        <taxon>Aspergillus</taxon>
        <taxon>Aspergillus subgen. Fumigati</taxon>
    </lineage>
</organism>
<keyword evidence="1" id="KW-0862">Zinc</keyword>
<proteinExistence type="predicted"/>
<reference evidence="3 4" key="1">
    <citation type="submission" date="2020-01" db="EMBL/GenBank/DDBJ databases">
        <title>Draft genome sequence of Aspergillus udagawae IFM 53868.</title>
        <authorList>
            <person name="Takahashi H."/>
            <person name="Yaguchi T."/>
        </authorList>
    </citation>
    <scope>NUCLEOTIDE SEQUENCE [LARGE SCALE GENOMIC DNA]</scope>
    <source>
        <strain evidence="3 4">IFM 53868</strain>
    </source>
</reference>
<dbReference type="Proteomes" id="UP000465266">
    <property type="component" value="Unassembled WGS sequence"/>
</dbReference>
<evidence type="ECO:0000313" key="4">
    <source>
        <dbReference type="Proteomes" id="UP000465266"/>
    </source>
</evidence>
<name>A0ABQ1BB67_9EURO</name>
<dbReference type="InterPro" id="IPR000571">
    <property type="entry name" value="Znf_CCCH"/>
</dbReference>
<dbReference type="PROSITE" id="PS50103">
    <property type="entry name" value="ZF_C3H1"/>
    <property type="match status" value="1"/>
</dbReference>
<accession>A0ABQ1BB67</accession>